<protein>
    <submittedName>
        <fullName evidence="1">Uncharacterized protein</fullName>
    </submittedName>
</protein>
<proteinExistence type="predicted"/>
<accession>A0A848N5K2</accession>
<dbReference type="RefSeq" id="WP_169321072.1">
    <property type="nucleotide sequence ID" value="NZ_JABCJF010000003.1"/>
</dbReference>
<dbReference type="AlphaFoldDB" id="A0A848N5K2"/>
<name>A0A848N5K2_9FLAO</name>
<reference evidence="1 2" key="1">
    <citation type="submission" date="2020-04" db="EMBL/GenBank/DDBJ databases">
        <title>Genome analysis and antimicrobial resistance characteristics of Chryseobacterium aquaticum isolated from farmed salmonids.</title>
        <authorList>
            <person name="Saticioglu I.B."/>
            <person name="Duman M."/>
            <person name="Altun S."/>
        </authorList>
    </citation>
    <scope>NUCLEOTIDE SEQUENCE [LARGE SCALE GENOMIC DNA]</scope>
    <source>
        <strain evidence="1 2">C-174</strain>
    </source>
</reference>
<comment type="caution">
    <text evidence="1">The sequence shown here is derived from an EMBL/GenBank/DDBJ whole genome shotgun (WGS) entry which is preliminary data.</text>
</comment>
<gene>
    <name evidence="1" type="ORF">HIO71_08265</name>
</gene>
<sequence length="518" mass="60389">MGTITRIISNQSEWISENEFDLISKENDAVFSSVTKVSIDGKKSGHQIGAYNYNEKKDVEVKDFPFGWWTYDYDGKKRVDYDKNDNTGFRSYLEKTVYFQLEVNDKVPLETSIQFKLYDYDTALGFDNLNPDDDKFDGKEVIRTINVREVDGKKRITIELFLEPIWKKEIVEDRGSFRDGCLDFYWKWNYDNTNWSSDKVILRVYPSLYKLRVKPALNTQTNALPEIYSHKGDIISFAIEQLPDGKIQKFVSMKIRTTTSFNSIEGINKFKKEIYTETIDLTRNRIESASYIIEDLEHIFTINGDFKKIFIEEQTYKVPVSKGSDIAVYNSIKKGVKFGKQAAEIFGHIQVLDEMRNMIPELSSNGQFNKPSLSTFIGFIPGAQIIAFGVGVLEWIAMDMIREMDEWIDEQMWISWQNTKHKGLATAKSFCDYNDWASKRRFKYYEVSKNLLNKILKGGFNNIDNLINESYSEKEAKTHTIFTNRVEDPEIEDFFDVIDCIFINDENKKSNSMFDFGF</sequence>
<dbReference type="EMBL" id="JABCJF010000003">
    <property type="protein sequence ID" value="NMR34205.1"/>
    <property type="molecule type" value="Genomic_DNA"/>
</dbReference>
<organism evidence="1 2">
    <name type="scientific">Chryseobacterium aquaticum</name>
    <dbReference type="NCBI Taxonomy" id="452084"/>
    <lineage>
        <taxon>Bacteria</taxon>
        <taxon>Pseudomonadati</taxon>
        <taxon>Bacteroidota</taxon>
        <taxon>Flavobacteriia</taxon>
        <taxon>Flavobacteriales</taxon>
        <taxon>Weeksellaceae</taxon>
        <taxon>Chryseobacterium group</taxon>
        <taxon>Chryseobacterium</taxon>
    </lineage>
</organism>
<dbReference type="Proteomes" id="UP000548067">
    <property type="component" value="Unassembled WGS sequence"/>
</dbReference>
<evidence type="ECO:0000313" key="2">
    <source>
        <dbReference type="Proteomes" id="UP000548067"/>
    </source>
</evidence>
<evidence type="ECO:0000313" key="1">
    <source>
        <dbReference type="EMBL" id="NMR34205.1"/>
    </source>
</evidence>